<feature type="binding site" evidence="5">
    <location>
        <position position="240"/>
    </location>
    <ligand>
        <name>Zn(2+)</name>
        <dbReference type="ChEBI" id="CHEBI:29105"/>
        <label>1</label>
    </ligand>
</feature>
<dbReference type="InterPro" id="IPR023088">
    <property type="entry name" value="PDEase"/>
</dbReference>
<feature type="binding site" evidence="5">
    <location>
        <position position="241"/>
    </location>
    <ligand>
        <name>Zn(2+)</name>
        <dbReference type="ChEBI" id="CHEBI:29105"/>
        <label>2</label>
    </ligand>
</feature>
<dbReference type="AlphaFoldDB" id="A0A7S0RNN5"/>
<evidence type="ECO:0000256" key="2">
    <source>
        <dbReference type="ARBA" id="ARBA00022801"/>
    </source>
</evidence>
<feature type="binding site" evidence="4">
    <location>
        <position position="406"/>
    </location>
    <ligand>
        <name>AMP</name>
        <dbReference type="ChEBI" id="CHEBI:456215"/>
    </ligand>
</feature>
<name>A0A7S0RNN5_9CHLO</name>
<feature type="active site" description="Proton donor" evidence="3">
    <location>
        <position position="200"/>
    </location>
</feature>
<evidence type="ECO:0000256" key="4">
    <source>
        <dbReference type="PIRSR" id="PIRSR623088-2"/>
    </source>
</evidence>
<reference evidence="7" key="1">
    <citation type="submission" date="2021-01" db="EMBL/GenBank/DDBJ databases">
        <authorList>
            <person name="Corre E."/>
            <person name="Pelletier E."/>
            <person name="Niang G."/>
            <person name="Scheremetjew M."/>
            <person name="Finn R."/>
            <person name="Kale V."/>
            <person name="Holt S."/>
            <person name="Cochrane G."/>
            <person name="Meng A."/>
            <person name="Brown T."/>
            <person name="Cohen L."/>
        </authorList>
    </citation>
    <scope>NUCLEOTIDE SEQUENCE</scope>
    <source>
        <strain evidence="7">SAG 11-49</strain>
    </source>
</reference>
<sequence>MADARSLAVRGALPVLQQLKLGRCTVEIGPAEAQALNHLLGWLTEVALPDRSRSVPVPLEMDDESKYMLDGYNEHFSQPEPEYKRGQALGPPLSSAWQDTILLVTVKRLGSKWLAKTLASKKTKGSTEALSAELAETVFDWSAFDAVRINELSAGRPLEVTAHAVLSKLGVVERLRLNRAKLSAYLGAVERLYKPENPYHSNTHAADVVQGVACVIDCDGLVSRLTDLEALALVLAAVIHDAGHPGVNNAYLVRVVQAPAIVYSDLAVNEYGHLALAFETLFHHHEYNFFADMPEDDWRFVRRTVVELVLGTDMAQHTKDLASFTSTAKLLGGDFGTWEGESRALALRFLLHACDISNPARPWHVCREWAARITRENFEQGDKERAQGLQVSPICDREKANPLKGQLVFATLFVRPTWEAVGLLCPRLSATALAHVGANAARYEKLLAQGLTDIPA</sequence>
<keyword evidence="2" id="KW-0378">Hydrolase</keyword>
<feature type="binding site" evidence="5">
    <location>
        <position position="355"/>
    </location>
    <ligand>
        <name>Zn(2+)</name>
        <dbReference type="ChEBI" id="CHEBI:29105"/>
        <label>1</label>
    </ligand>
</feature>
<dbReference type="GO" id="GO:0004114">
    <property type="term" value="F:3',5'-cyclic-nucleotide phosphodiesterase activity"/>
    <property type="evidence" value="ECO:0007669"/>
    <property type="project" value="InterPro"/>
</dbReference>
<evidence type="ECO:0000256" key="1">
    <source>
        <dbReference type="ARBA" id="ARBA00022723"/>
    </source>
</evidence>
<dbReference type="InterPro" id="IPR036971">
    <property type="entry name" value="PDEase_catalytic_dom_sf"/>
</dbReference>
<evidence type="ECO:0000259" key="6">
    <source>
        <dbReference type="PROSITE" id="PS51845"/>
    </source>
</evidence>
<dbReference type="PROSITE" id="PS51845">
    <property type="entry name" value="PDEASE_I_2"/>
    <property type="match status" value="1"/>
</dbReference>
<accession>A0A7S0RNN5</accession>
<dbReference type="PRINTS" id="PR00387">
    <property type="entry name" value="PDIESTERASE1"/>
</dbReference>
<evidence type="ECO:0000256" key="5">
    <source>
        <dbReference type="PIRSR" id="PIRSR623088-3"/>
    </source>
</evidence>
<dbReference type="InterPro" id="IPR003607">
    <property type="entry name" value="HD/PDEase_dom"/>
</dbReference>
<feature type="binding site" evidence="4">
    <location>
        <begin position="200"/>
        <end position="204"/>
    </location>
    <ligand>
        <name>AMP</name>
        <dbReference type="ChEBI" id="CHEBI:456215"/>
    </ligand>
</feature>
<feature type="binding site" evidence="5">
    <location>
        <position position="204"/>
    </location>
    <ligand>
        <name>Zn(2+)</name>
        <dbReference type="ChEBI" id="CHEBI:29105"/>
        <label>1</label>
    </ligand>
</feature>
<dbReference type="Pfam" id="PF00233">
    <property type="entry name" value="PDEase_I"/>
    <property type="match status" value="1"/>
</dbReference>
<feature type="binding site" evidence="4">
    <location>
        <position position="355"/>
    </location>
    <ligand>
        <name>AMP</name>
        <dbReference type="ChEBI" id="CHEBI:456215"/>
    </ligand>
</feature>
<proteinExistence type="predicted"/>
<dbReference type="Gene3D" id="1.10.1300.10">
    <property type="entry name" value="3'5'-cyclic nucleotide phosphodiesterase, catalytic domain"/>
    <property type="match status" value="1"/>
</dbReference>
<dbReference type="PANTHER" id="PTHR11347">
    <property type="entry name" value="CYCLIC NUCLEOTIDE PHOSPHODIESTERASE"/>
    <property type="match status" value="1"/>
</dbReference>
<feature type="domain" description="PDEase" evidence="6">
    <location>
        <begin position="126"/>
        <end position="450"/>
    </location>
</feature>
<dbReference type="InterPro" id="IPR002073">
    <property type="entry name" value="PDEase_catalytic_dom"/>
</dbReference>
<dbReference type="EMBL" id="HBFB01019109">
    <property type="protein sequence ID" value="CAD8682520.1"/>
    <property type="molecule type" value="Transcribed_RNA"/>
</dbReference>
<organism evidence="7">
    <name type="scientific">Chlamydomonas leiostraca</name>
    <dbReference type="NCBI Taxonomy" id="1034604"/>
    <lineage>
        <taxon>Eukaryota</taxon>
        <taxon>Viridiplantae</taxon>
        <taxon>Chlorophyta</taxon>
        <taxon>core chlorophytes</taxon>
        <taxon>Chlorophyceae</taxon>
        <taxon>CS clade</taxon>
        <taxon>Chlamydomonadales</taxon>
        <taxon>Chlamydomonadaceae</taxon>
        <taxon>Chlamydomonas</taxon>
    </lineage>
</organism>
<protein>
    <recommendedName>
        <fullName evidence="6">PDEase domain-containing protein</fullName>
    </recommendedName>
</protein>
<dbReference type="GO" id="GO:0007165">
    <property type="term" value="P:signal transduction"/>
    <property type="evidence" value="ECO:0007669"/>
    <property type="project" value="InterPro"/>
</dbReference>
<dbReference type="CDD" id="cd00077">
    <property type="entry name" value="HDc"/>
    <property type="match status" value="1"/>
</dbReference>
<dbReference type="GO" id="GO:0046872">
    <property type="term" value="F:metal ion binding"/>
    <property type="evidence" value="ECO:0007669"/>
    <property type="project" value="UniProtKB-KW"/>
</dbReference>
<feature type="binding site" evidence="5">
    <location>
        <position position="241"/>
    </location>
    <ligand>
        <name>Zn(2+)</name>
        <dbReference type="ChEBI" id="CHEBI:29105"/>
        <label>1</label>
    </ligand>
</feature>
<evidence type="ECO:0000313" key="7">
    <source>
        <dbReference type="EMBL" id="CAD8682520.1"/>
    </source>
</evidence>
<keyword evidence="1 5" id="KW-0479">Metal-binding</keyword>
<gene>
    <name evidence="7" type="ORF">CLEI1391_LOCUS10731</name>
</gene>
<feature type="binding site" evidence="4">
    <location>
        <position position="241"/>
    </location>
    <ligand>
        <name>AMP</name>
        <dbReference type="ChEBI" id="CHEBI:456215"/>
    </ligand>
</feature>
<dbReference type="SUPFAM" id="SSF109604">
    <property type="entry name" value="HD-domain/PDEase-like"/>
    <property type="match status" value="1"/>
</dbReference>
<evidence type="ECO:0000256" key="3">
    <source>
        <dbReference type="PIRSR" id="PIRSR623088-1"/>
    </source>
</evidence>